<dbReference type="WBParaSite" id="ES5_v2.g11415.t1">
    <property type="protein sequence ID" value="ES5_v2.g11415.t1"/>
    <property type="gene ID" value="ES5_v2.g11415"/>
</dbReference>
<dbReference type="Proteomes" id="UP000887579">
    <property type="component" value="Unplaced"/>
</dbReference>
<protein>
    <submittedName>
        <fullName evidence="2">HicB-like antitoxin of toxin-antitoxin system domain-containing protein</fullName>
    </submittedName>
</protein>
<evidence type="ECO:0000313" key="2">
    <source>
        <dbReference type="WBParaSite" id="ES5_v2.g11415.t1"/>
    </source>
</evidence>
<proteinExistence type="predicted"/>
<accession>A0AC34F372</accession>
<organism evidence="1 2">
    <name type="scientific">Panagrolaimus sp. ES5</name>
    <dbReference type="NCBI Taxonomy" id="591445"/>
    <lineage>
        <taxon>Eukaryota</taxon>
        <taxon>Metazoa</taxon>
        <taxon>Ecdysozoa</taxon>
        <taxon>Nematoda</taxon>
        <taxon>Chromadorea</taxon>
        <taxon>Rhabditida</taxon>
        <taxon>Tylenchina</taxon>
        <taxon>Panagrolaimomorpha</taxon>
        <taxon>Panagrolaimoidea</taxon>
        <taxon>Panagrolaimidae</taxon>
        <taxon>Panagrolaimus</taxon>
    </lineage>
</organism>
<evidence type="ECO:0000313" key="1">
    <source>
        <dbReference type="Proteomes" id="UP000887579"/>
    </source>
</evidence>
<name>A0AC34F372_9BILA</name>
<reference evidence="2" key="1">
    <citation type="submission" date="2022-11" db="UniProtKB">
        <authorList>
            <consortium name="WormBaseParasite"/>
        </authorList>
    </citation>
    <scope>IDENTIFICATION</scope>
</reference>
<sequence length="137" mass="15852">MSQVHIEVSKRFVLEENEDGSFNGILGVDFQSCHHEGEMFIRALEATLEKVLDILHAQLDESGIFRYIVRSDHLTSEAFPMQSILFYPMKADELLVRLIELTKSDNASKFFKDLVLFEILYSRRYENDGAAEPDFED</sequence>